<evidence type="ECO:0000313" key="1">
    <source>
        <dbReference type="EMBL" id="MCR9015703.1"/>
    </source>
</evidence>
<accession>A0A9X2P7F3</accession>
<reference evidence="1" key="1">
    <citation type="submission" date="2022-08" db="EMBL/GenBank/DDBJ databases">
        <authorList>
            <person name="Zhang D."/>
        </authorList>
    </citation>
    <scope>NUCLEOTIDE SEQUENCE</scope>
    <source>
        <strain evidence="1">XJ19-11</strain>
    </source>
</reference>
<proteinExistence type="predicted"/>
<keyword evidence="2" id="KW-1185">Reference proteome</keyword>
<dbReference type="EMBL" id="JANSUY010000010">
    <property type="protein sequence ID" value="MCR9015703.1"/>
    <property type="molecule type" value="Genomic_DNA"/>
</dbReference>
<gene>
    <name evidence="1" type="ORF">NU887_11710</name>
</gene>
<sequence>MGKQSSAFKLEGNIGGLSFYKTRDGHMAREKGGVSKDRIMTDPKYARTRENLKEFSENARTVKMVKDTIRPAILRIADAKLHNRLIREMMKVLRTDPINGRGKRLVSEGDWNLLQGFEINSSAVLSGSIKTEITVTNSPTEWGFSINSFLPVDFLSIPLGATHFRLMAAGASFDFQAGTKSFLLDAGANLPLEELTGAISVTIPKAGLPEPNKMFIIGIEFLQVVNGQDYAFNSEEHNAAAIVTVEKV</sequence>
<organism evidence="1 2">
    <name type="scientific">Aquiflexum gelatinilyticum</name>
    <dbReference type="NCBI Taxonomy" id="2961943"/>
    <lineage>
        <taxon>Bacteria</taxon>
        <taxon>Pseudomonadati</taxon>
        <taxon>Bacteroidota</taxon>
        <taxon>Cytophagia</taxon>
        <taxon>Cytophagales</taxon>
        <taxon>Cyclobacteriaceae</taxon>
        <taxon>Aquiflexum</taxon>
    </lineage>
</organism>
<dbReference type="AlphaFoldDB" id="A0A9X2P7F3"/>
<protein>
    <submittedName>
        <fullName evidence="1">Uncharacterized protein</fullName>
    </submittedName>
</protein>
<name>A0A9X2P7F3_9BACT</name>
<dbReference type="RefSeq" id="WP_258423565.1">
    <property type="nucleotide sequence ID" value="NZ_JANSUY010000010.1"/>
</dbReference>
<comment type="caution">
    <text evidence="1">The sequence shown here is derived from an EMBL/GenBank/DDBJ whole genome shotgun (WGS) entry which is preliminary data.</text>
</comment>
<evidence type="ECO:0000313" key="2">
    <source>
        <dbReference type="Proteomes" id="UP001142175"/>
    </source>
</evidence>
<dbReference type="Proteomes" id="UP001142175">
    <property type="component" value="Unassembled WGS sequence"/>
</dbReference>